<accession>A0A8S1L2G8</accession>
<organism evidence="1 2">
    <name type="scientific">Paramecium sonneborni</name>
    <dbReference type="NCBI Taxonomy" id="65129"/>
    <lineage>
        <taxon>Eukaryota</taxon>
        <taxon>Sar</taxon>
        <taxon>Alveolata</taxon>
        <taxon>Ciliophora</taxon>
        <taxon>Intramacronucleata</taxon>
        <taxon>Oligohymenophorea</taxon>
        <taxon>Peniculida</taxon>
        <taxon>Parameciidae</taxon>
        <taxon>Paramecium</taxon>
    </lineage>
</organism>
<comment type="caution">
    <text evidence="1">The sequence shown here is derived from an EMBL/GenBank/DDBJ whole genome shotgun (WGS) entry which is preliminary data.</text>
</comment>
<evidence type="ECO:0000313" key="1">
    <source>
        <dbReference type="EMBL" id="CAD8059623.1"/>
    </source>
</evidence>
<reference evidence="1" key="1">
    <citation type="submission" date="2021-01" db="EMBL/GenBank/DDBJ databases">
        <authorList>
            <consortium name="Genoscope - CEA"/>
            <person name="William W."/>
        </authorList>
    </citation>
    <scope>NUCLEOTIDE SEQUENCE</scope>
</reference>
<name>A0A8S1L2G8_9CILI</name>
<dbReference type="Proteomes" id="UP000692954">
    <property type="component" value="Unassembled WGS sequence"/>
</dbReference>
<dbReference type="AlphaFoldDB" id="A0A8S1L2G8"/>
<evidence type="ECO:0000313" key="2">
    <source>
        <dbReference type="Proteomes" id="UP000692954"/>
    </source>
</evidence>
<proteinExistence type="predicted"/>
<gene>
    <name evidence="1" type="ORF">PSON_ATCC_30995.1.T0130369</name>
</gene>
<sequence>MQVVYLIVILNQEIYLYQEYMQLLNQFRLVNILLKVLITQLEFKITKVSLELLFLLKIKIYLRFLKKEYNLISYFKQEESYFNAQNKRNKIKRQPTNILKILLLHQIKLNNNLNNKKFKNHSLLMMSLWKVILSQTIHNHFNNNNNNNLIQSLSKMIVLKMNYDKSFIFELIELIYDLYFYYYVINYQFSFLKMSQNEINSRTFN</sequence>
<keyword evidence="2" id="KW-1185">Reference proteome</keyword>
<dbReference type="EMBL" id="CAJJDN010000013">
    <property type="protein sequence ID" value="CAD8059623.1"/>
    <property type="molecule type" value="Genomic_DNA"/>
</dbReference>
<protein>
    <submittedName>
        <fullName evidence="1">Uncharacterized protein</fullName>
    </submittedName>
</protein>